<evidence type="ECO:0000259" key="12">
    <source>
        <dbReference type="Pfam" id="PF01447"/>
    </source>
</evidence>
<keyword evidence="5 11" id="KW-0732">Signal</keyword>
<feature type="active site" description="Proton donor" evidence="10">
    <location>
        <position position="437"/>
    </location>
</feature>
<evidence type="ECO:0000256" key="11">
    <source>
        <dbReference type="RuleBase" id="RU366073"/>
    </source>
</evidence>
<feature type="signal peptide" evidence="11">
    <location>
        <begin position="1"/>
        <end position="24"/>
    </location>
</feature>
<proteinExistence type="inferred from homology"/>
<evidence type="ECO:0000259" key="13">
    <source>
        <dbReference type="Pfam" id="PF02868"/>
    </source>
</evidence>
<dbReference type="InterPro" id="IPR050728">
    <property type="entry name" value="Zinc_Metalloprotease_M4"/>
</dbReference>
<evidence type="ECO:0000256" key="5">
    <source>
        <dbReference type="ARBA" id="ARBA00022729"/>
    </source>
</evidence>
<name>A0A7X0X3P0_LISSE</name>
<dbReference type="Gene3D" id="1.10.390.10">
    <property type="entry name" value="Neutral Protease Domain 2"/>
    <property type="match status" value="1"/>
</dbReference>
<keyword evidence="7 11" id="KW-0862">Zinc</keyword>
<keyword evidence="6 11" id="KW-0378">Hydrolase</keyword>
<dbReference type="PANTHER" id="PTHR33794">
    <property type="entry name" value="BACILLOLYSIN"/>
    <property type="match status" value="1"/>
</dbReference>
<keyword evidence="9" id="KW-0865">Zymogen</keyword>
<reference evidence="16 17" key="1">
    <citation type="submission" date="2020-03" db="EMBL/GenBank/DDBJ databases">
        <title>Soil Listeria distribution.</title>
        <authorList>
            <person name="Liao J."/>
            <person name="Wiedmann M."/>
        </authorList>
    </citation>
    <scope>NUCLEOTIDE SEQUENCE [LARGE SCALE GENOMIC DNA]</scope>
    <source>
        <strain evidence="16 17">FSL L7-1560</strain>
    </source>
</reference>
<dbReference type="SUPFAM" id="SSF55486">
    <property type="entry name" value="Metalloproteases ('zincins'), catalytic domain"/>
    <property type="match status" value="1"/>
</dbReference>
<evidence type="ECO:0000256" key="7">
    <source>
        <dbReference type="ARBA" id="ARBA00022833"/>
    </source>
</evidence>
<keyword evidence="8 11" id="KW-0482">Metalloprotease</keyword>
<dbReference type="Pfam" id="PF02868">
    <property type="entry name" value="Peptidase_M4_C"/>
    <property type="match status" value="1"/>
</dbReference>
<dbReference type="Gene3D" id="3.10.170.10">
    <property type="match status" value="1"/>
</dbReference>
<dbReference type="EC" id="3.4.24.-" evidence="11"/>
<dbReference type="EMBL" id="JAARRG010000006">
    <property type="protein sequence ID" value="MBC1486581.1"/>
    <property type="molecule type" value="Genomic_DNA"/>
</dbReference>
<evidence type="ECO:0000256" key="1">
    <source>
        <dbReference type="ARBA" id="ARBA00001947"/>
    </source>
</evidence>
<dbReference type="InterPro" id="IPR027268">
    <property type="entry name" value="Peptidase_M4/M1_CTD_sf"/>
</dbReference>
<comment type="subcellular location">
    <subcellularLocation>
        <location evidence="11">Secreted</location>
    </subcellularLocation>
</comment>
<evidence type="ECO:0000256" key="4">
    <source>
        <dbReference type="ARBA" id="ARBA00022723"/>
    </source>
</evidence>
<keyword evidence="11" id="KW-0964">Secreted</keyword>
<dbReference type="RefSeq" id="WP_185383857.1">
    <property type="nucleotide sequence ID" value="NZ_JAARRG010000006.1"/>
</dbReference>
<dbReference type="GO" id="GO:0006508">
    <property type="term" value="P:proteolysis"/>
    <property type="evidence" value="ECO:0007669"/>
    <property type="project" value="UniProtKB-KW"/>
</dbReference>
<dbReference type="PRINTS" id="PR00730">
    <property type="entry name" value="THERMOLYSIN"/>
</dbReference>
<dbReference type="InterPro" id="IPR001570">
    <property type="entry name" value="Peptidase_M4_C_domain"/>
</dbReference>
<evidence type="ECO:0000259" key="14">
    <source>
        <dbReference type="Pfam" id="PF03413"/>
    </source>
</evidence>
<dbReference type="InterPro" id="IPR013856">
    <property type="entry name" value="Peptidase_M4_domain"/>
</dbReference>
<accession>A0A7X0X3P0</accession>
<evidence type="ECO:0000313" key="16">
    <source>
        <dbReference type="EMBL" id="MBC1486581.1"/>
    </source>
</evidence>
<dbReference type="GO" id="GO:0046872">
    <property type="term" value="F:metal ion binding"/>
    <property type="evidence" value="ECO:0007669"/>
    <property type="project" value="UniProtKB-UniRule"/>
</dbReference>
<evidence type="ECO:0000256" key="2">
    <source>
        <dbReference type="ARBA" id="ARBA00009388"/>
    </source>
</evidence>
<evidence type="ECO:0000313" key="17">
    <source>
        <dbReference type="Proteomes" id="UP000523362"/>
    </source>
</evidence>
<feature type="domain" description="FTP" evidence="15">
    <location>
        <begin position="60"/>
        <end position="109"/>
    </location>
</feature>
<dbReference type="Gene3D" id="3.10.450.40">
    <property type="match status" value="1"/>
</dbReference>
<feature type="active site" evidence="10">
    <location>
        <position position="350"/>
    </location>
</feature>
<dbReference type="Pfam" id="PF01447">
    <property type="entry name" value="Peptidase_M4"/>
    <property type="match status" value="1"/>
</dbReference>
<keyword evidence="3 11" id="KW-0645">Protease</keyword>
<sequence>MYKRLIFVVFAAGLLLNFNTIVKADSVGEEDLHDDVHLKKDAVVLKALPNKYKVRDFCKKFKVIKTEKDSLEFTHYTLELQNQGYSTDDEEIKVHVSSDNKIIYINGDLQQGEIEISNEIKITEKTAIEKAFEAIGQSQDNVISYSGNVIKQKEILINSRTNRLVYQVEIIFSEPEVANWIIQIDAETGAVLKKQNILSNACMEKMPQNFKVINKDKNRSINRPLHVEKKDNLFYLIDTTHQGTIKTFNLDHQLDPSFGKLVCSTTNTFAALEYSSAVDAHYYAGEVYDYYKNIHQLESLDGRGGDINSFVNYGVDCNNAYWDGEVIIFGDGDKKNYKPFSGAKDIVAHELTHAVIQYSAKLDYQGQSGALNESFADIFGYFIAPNNWLIGEDVCVRGVKDEMVRSIKEPDKYNQAAHMDEYASLSITEDDDWGGIHYNSGIPNKAAYNTIVKIGKEKAERVYFRALFYYLTSQSQFIDAKNALQQSGKDLYGEKIAEKIAEAWLDVGIA</sequence>
<dbReference type="PANTHER" id="PTHR33794:SF1">
    <property type="entry name" value="BACILLOLYSIN"/>
    <property type="match status" value="1"/>
</dbReference>
<keyword evidence="4" id="KW-0479">Metal-binding</keyword>
<gene>
    <name evidence="16" type="ORF">HB897_10105</name>
</gene>
<comment type="caution">
    <text evidence="16">The sequence shown here is derived from an EMBL/GenBank/DDBJ whole genome shotgun (WGS) entry which is preliminary data.</text>
</comment>
<dbReference type="InterPro" id="IPR023612">
    <property type="entry name" value="Peptidase_M4"/>
</dbReference>
<dbReference type="Pfam" id="PF07504">
    <property type="entry name" value="FTP"/>
    <property type="match status" value="1"/>
</dbReference>
<comment type="function">
    <text evidence="11">Extracellular zinc metalloprotease.</text>
</comment>
<evidence type="ECO:0000256" key="10">
    <source>
        <dbReference type="PIRSR" id="PIRSR623612-1"/>
    </source>
</evidence>
<comment type="cofactor">
    <cofactor evidence="1 11">
        <name>Zn(2+)</name>
        <dbReference type="ChEBI" id="CHEBI:29105"/>
    </cofactor>
</comment>
<dbReference type="GO" id="GO:0004222">
    <property type="term" value="F:metalloendopeptidase activity"/>
    <property type="evidence" value="ECO:0007669"/>
    <property type="project" value="UniProtKB-UniRule"/>
</dbReference>
<feature type="domain" description="Peptidase M4 C-terminal" evidence="13">
    <location>
        <begin position="360"/>
        <end position="509"/>
    </location>
</feature>
<dbReference type="InterPro" id="IPR025711">
    <property type="entry name" value="PepSY"/>
</dbReference>
<evidence type="ECO:0000256" key="9">
    <source>
        <dbReference type="ARBA" id="ARBA00023145"/>
    </source>
</evidence>
<organism evidence="16 17">
    <name type="scientific">Listeria seeligeri</name>
    <dbReference type="NCBI Taxonomy" id="1640"/>
    <lineage>
        <taxon>Bacteria</taxon>
        <taxon>Bacillati</taxon>
        <taxon>Bacillota</taxon>
        <taxon>Bacilli</taxon>
        <taxon>Bacillales</taxon>
        <taxon>Listeriaceae</taxon>
        <taxon>Listeria</taxon>
    </lineage>
</organism>
<evidence type="ECO:0000256" key="3">
    <source>
        <dbReference type="ARBA" id="ARBA00022670"/>
    </source>
</evidence>
<dbReference type="CDD" id="cd09597">
    <property type="entry name" value="M4_TLP"/>
    <property type="match status" value="1"/>
</dbReference>
<evidence type="ECO:0000256" key="6">
    <source>
        <dbReference type="ARBA" id="ARBA00022801"/>
    </source>
</evidence>
<dbReference type="Pfam" id="PF03413">
    <property type="entry name" value="PepSY"/>
    <property type="match status" value="1"/>
</dbReference>
<evidence type="ECO:0000256" key="8">
    <source>
        <dbReference type="ARBA" id="ARBA00023049"/>
    </source>
</evidence>
<feature type="domain" description="PepSY" evidence="14">
    <location>
        <begin position="121"/>
        <end position="194"/>
    </location>
</feature>
<dbReference type="Proteomes" id="UP000523362">
    <property type="component" value="Unassembled WGS sequence"/>
</dbReference>
<dbReference type="AlphaFoldDB" id="A0A7X0X3P0"/>
<dbReference type="InterPro" id="IPR011096">
    <property type="entry name" value="FTP_domain"/>
</dbReference>
<comment type="similarity">
    <text evidence="2 11">Belongs to the peptidase M4 family.</text>
</comment>
<feature type="domain" description="Peptidase M4" evidence="12">
    <location>
        <begin position="221"/>
        <end position="357"/>
    </location>
</feature>
<protein>
    <recommendedName>
        <fullName evidence="11">Neutral metalloproteinase</fullName>
        <ecNumber evidence="11">3.4.24.-</ecNumber>
    </recommendedName>
</protein>
<feature type="chain" id="PRO_5031595835" description="Neutral metalloproteinase" evidence="11">
    <location>
        <begin position="25"/>
        <end position="510"/>
    </location>
</feature>
<evidence type="ECO:0000259" key="15">
    <source>
        <dbReference type="Pfam" id="PF07504"/>
    </source>
</evidence>
<dbReference type="GO" id="GO:0005576">
    <property type="term" value="C:extracellular region"/>
    <property type="evidence" value="ECO:0007669"/>
    <property type="project" value="UniProtKB-SubCell"/>
</dbReference>